<evidence type="ECO:0000313" key="2">
    <source>
        <dbReference type="EMBL" id="PNX65904.1"/>
    </source>
</evidence>
<feature type="region of interest" description="Disordered" evidence="1">
    <location>
        <begin position="16"/>
        <end position="47"/>
    </location>
</feature>
<name>A0A2K3KHY3_TRIPR</name>
<evidence type="ECO:0000256" key="1">
    <source>
        <dbReference type="SAM" id="MobiDB-lite"/>
    </source>
</evidence>
<reference evidence="2 3" key="1">
    <citation type="journal article" date="2014" name="Am. J. Bot.">
        <title>Genome assembly and annotation for red clover (Trifolium pratense; Fabaceae).</title>
        <authorList>
            <person name="Istvanek J."/>
            <person name="Jaros M."/>
            <person name="Krenek A."/>
            <person name="Repkova J."/>
        </authorList>
    </citation>
    <scope>NUCLEOTIDE SEQUENCE [LARGE SCALE GENOMIC DNA]</scope>
    <source>
        <strain evidence="3">cv. Tatra</strain>
        <tissue evidence="2">Young leaves</tissue>
    </source>
</reference>
<proteinExistence type="predicted"/>
<dbReference type="Proteomes" id="UP000236291">
    <property type="component" value="Unassembled WGS sequence"/>
</dbReference>
<reference evidence="2 3" key="2">
    <citation type="journal article" date="2017" name="Front. Plant Sci.">
        <title>Gene Classification and Mining of Molecular Markers Useful in Red Clover (Trifolium pratense) Breeding.</title>
        <authorList>
            <person name="Istvanek J."/>
            <person name="Dluhosova J."/>
            <person name="Dluhos P."/>
            <person name="Patkova L."/>
            <person name="Nedelnik J."/>
            <person name="Repkova J."/>
        </authorList>
    </citation>
    <scope>NUCLEOTIDE SEQUENCE [LARGE SCALE GENOMIC DNA]</scope>
    <source>
        <strain evidence="3">cv. Tatra</strain>
        <tissue evidence="2">Young leaves</tissue>
    </source>
</reference>
<accession>A0A2K3KHY3</accession>
<dbReference type="AlphaFoldDB" id="A0A2K3KHY3"/>
<dbReference type="EMBL" id="ASHM01186689">
    <property type="protein sequence ID" value="PNX65904.1"/>
    <property type="molecule type" value="Genomic_DNA"/>
</dbReference>
<sequence>RDAKWGSTLELSNKRFDSENAASSSHTKFPPEVPPPPMHLFQNVKVS</sequence>
<evidence type="ECO:0000313" key="3">
    <source>
        <dbReference type="Proteomes" id="UP000236291"/>
    </source>
</evidence>
<organism evidence="2 3">
    <name type="scientific">Trifolium pratense</name>
    <name type="common">Red clover</name>
    <dbReference type="NCBI Taxonomy" id="57577"/>
    <lineage>
        <taxon>Eukaryota</taxon>
        <taxon>Viridiplantae</taxon>
        <taxon>Streptophyta</taxon>
        <taxon>Embryophyta</taxon>
        <taxon>Tracheophyta</taxon>
        <taxon>Spermatophyta</taxon>
        <taxon>Magnoliopsida</taxon>
        <taxon>eudicotyledons</taxon>
        <taxon>Gunneridae</taxon>
        <taxon>Pentapetalae</taxon>
        <taxon>rosids</taxon>
        <taxon>fabids</taxon>
        <taxon>Fabales</taxon>
        <taxon>Fabaceae</taxon>
        <taxon>Papilionoideae</taxon>
        <taxon>50 kb inversion clade</taxon>
        <taxon>NPAAA clade</taxon>
        <taxon>Hologalegina</taxon>
        <taxon>IRL clade</taxon>
        <taxon>Trifolieae</taxon>
        <taxon>Trifolium</taxon>
    </lineage>
</organism>
<gene>
    <name evidence="2" type="ORF">L195_g062828</name>
</gene>
<feature type="non-terminal residue" evidence="2">
    <location>
        <position position="1"/>
    </location>
</feature>
<comment type="caution">
    <text evidence="2">The sequence shown here is derived from an EMBL/GenBank/DDBJ whole genome shotgun (WGS) entry which is preliminary data.</text>
</comment>
<protein>
    <submittedName>
        <fullName evidence="2">Uncharacterized protein</fullName>
    </submittedName>
</protein>